<dbReference type="PANTHER" id="PTHR45747:SF4">
    <property type="entry name" value="HISTONE-LYSINE N-METHYLTRANSFERASE E(Z)"/>
    <property type="match status" value="1"/>
</dbReference>
<evidence type="ECO:0000259" key="14">
    <source>
        <dbReference type="PROSITE" id="PS51633"/>
    </source>
</evidence>
<dbReference type="Pfam" id="PF21358">
    <property type="entry name" value="Ezh2_MCSS"/>
    <property type="match status" value="1"/>
</dbReference>
<dbReference type="InterPro" id="IPR033467">
    <property type="entry name" value="Tesmin/TSO1-like_CXC"/>
</dbReference>
<evidence type="ECO:0000259" key="13">
    <source>
        <dbReference type="PROSITE" id="PS50280"/>
    </source>
</evidence>
<evidence type="ECO:0000256" key="9">
    <source>
        <dbReference type="ARBA" id="ARBA00023163"/>
    </source>
</evidence>
<dbReference type="AlphaFoldDB" id="A0A1D2NJB9"/>
<dbReference type="OrthoDB" id="6141102at2759"/>
<dbReference type="SMART" id="SM01114">
    <property type="entry name" value="CXC"/>
    <property type="match status" value="1"/>
</dbReference>
<dbReference type="Proteomes" id="UP000094527">
    <property type="component" value="Unassembled WGS sequence"/>
</dbReference>
<keyword evidence="16" id="KW-1185">Reference proteome</keyword>
<keyword evidence="7" id="KW-0156">Chromatin regulator</keyword>
<dbReference type="EMBL" id="LJIJ01000024">
    <property type="protein sequence ID" value="ODN05360.1"/>
    <property type="molecule type" value="Genomic_DNA"/>
</dbReference>
<feature type="region of interest" description="Disordered" evidence="12">
    <location>
        <begin position="481"/>
        <end position="598"/>
    </location>
</feature>
<proteinExistence type="predicted"/>
<dbReference type="GO" id="GO:0031507">
    <property type="term" value="P:heterochromatin formation"/>
    <property type="evidence" value="ECO:0007669"/>
    <property type="project" value="TreeGrafter"/>
</dbReference>
<dbReference type="SMART" id="SM00317">
    <property type="entry name" value="SET"/>
    <property type="match status" value="1"/>
</dbReference>
<accession>A0A1D2NJB9</accession>
<keyword evidence="6" id="KW-0949">S-adenosyl-L-methionine</keyword>
<dbReference type="InterPro" id="IPR045318">
    <property type="entry name" value="EZH1/2-like"/>
</dbReference>
<evidence type="ECO:0000256" key="2">
    <source>
        <dbReference type="ARBA" id="ARBA00012186"/>
    </source>
</evidence>
<dbReference type="InterPro" id="IPR026489">
    <property type="entry name" value="CXC_dom"/>
</dbReference>
<dbReference type="GO" id="GO:0003682">
    <property type="term" value="F:chromatin binding"/>
    <property type="evidence" value="ECO:0007669"/>
    <property type="project" value="TreeGrafter"/>
</dbReference>
<dbReference type="InterPro" id="IPR041343">
    <property type="entry name" value="PRC2_HTH_1"/>
</dbReference>
<evidence type="ECO:0000256" key="11">
    <source>
        <dbReference type="ARBA" id="ARBA00048568"/>
    </source>
</evidence>
<evidence type="ECO:0000256" key="10">
    <source>
        <dbReference type="ARBA" id="ARBA00023242"/>
    </source>
</evidence>
<feature type="compositionally biased region" description="Basic and acidic residues" evidence="12">
    <location>
        <begin position="308"/>
        <end position="326"/>
    </location>
</feature>
<dbReference type="GO" id="GO:0140951">
    <property type="term" value="F:histone H3K27 trimethyltransferase activity"/>
    <property type="evidence" value="ECO:0007669"/>
    <property type="project" value="UniProtKB-EC"/>
</dbReference>
<dbReference type="PANTHER" id="PTHR45747">
    <property type="entry name" value="HISTONE-LYSINE N-METHYLTRANSFERASE E(Z)"/>
    <property type="match status" value="1"/>
</dbReference>
<evidence type="ECO:0000256" key="8">
    <source>
        <dbReference type="ARBA" id="ARBA00023015"/>
    </source>
</evidence>
<feature type="non-terminal residue" evidence="15">
    <location>
        <position position="1"/>
    </location>
</feature>
<feature type="region of interest" description="Disordered" evidence="12">
    <location>
        <begin position="22"/>
        <end position="82"/>
    </location>
</feature>
<protein>
    <recommendedName>
        <fullName evidence="2">[histone H3]-lysine(27) N-trimethyltransferase</fullName>
        <ecNumber evidence="2">2.1.1.356</ecNumber>
    </recommendedName>
</protein>
<dbReference type="CDD" id="cd00167">
    <property type="entry name" value="SANT"/>
    <property type="match status" value="1"/>
</dbReference>
<evidence type="ECO:0000256" key="7">
    <source>
        <dbReference type="ARBA" id="ARBA00022853"/>
    </source>
</evidence>
<evidence type="ECO:0000256" key="12">
    <source>
        <dbReference type="SAM" id="MobiDB-lite"/>
    </source>
</evidence>
<comment type="catalytic activity">
    <reaction evidence="11">
        <text>L-lysyl(27)-[histone H3] + 3 S-adenosyl-L-methionine = N(6),N(6),N(6)-trimethyl-L-lysyl(27)-[histone H3] + 3 S-adenosyl-L-homocysteine + 3 H(+)</text>
        <dbReference type="Rhea" id="RHEA:60292"/>
        <dbReference type="Rhea" id="RHEA-COMP:15535"/>
        <dbReference type="Rhea" id="RHEA-COMP:15548"/>
        <dbReference type="ChEBI" id="CHEBI:15378"/>
        <dbReference type="ChEBI" id="CHEBI:29969"/>
        <dbReference type="ChEBI" id="CHEBI:57856"/>
        <dbReference type="ChEBI" id="CHEBI:59789"/>
        <dbReference type="ChEBI" id="CHEBI:61961"/>
        <dbReference type="EC" id="2.1.1.356"/>
    </reaction>
</comment>
<dbReference type="InterPro" id="IPR001005">
    <property type="entry name" value="SANT/Myb"/>
</dbReference>
<keyword evidence="10" id="KW-0539">Nucleus</keyword>
<dbReference type="PROSITE" id="PS50280">
    <property type="entry name" value="SET"/>
    <property type="match status" value="1"/>
</dbReference>
<feature type="non-terminal residue" evidence="15">
    <location>
        <position position="961"/>
    </location>
</feature>
<sequence length="961" mass="108351">VTTFTTEEEEVLLSDLIWRKESVTGSGVKGGTPSSSKREVGSNDKKSVENESSTTHSSSSSRDKDRGSETPKNSTRGLDHGLEIPPFLMATSVVRAAKAQAVGKIAPSLMAPVTSTTKSGGKCSLTPELKRRIRSEYFRILQQKRIRLKEDSKLAWIKNFNRTEGLMKEENRKWKEARLSNWEIDLDAPEHLGTMKRASLTLPMEHKSTHSVPIRIIHSIPSTPTMYMWSTIRQNVMVEDETVLHNIPYMGEEVLDKDGNFIEELLKNYDGKVHTDKDHDYMDDECFMEMVRAVMAMEESDIRNGLTKPHDKHSDTEEHFSDSEDDIHKGDSLLVKRMEPQQGMIINAEPGKVPRIKLPPNRIFKLLSEVFPNNGTPAELKEKYIELHEKHEPGAGLPPECTPNIDGPTAESVPREQTMHSFHSLFCRRCYKYDCLLHRLKAYHPEPKMLKRKCPEYRTKMPCSPFCFINLPEVQARIEAMASSTSDKDPDPVVNGEQGKVAPKKVRKQTSMESSGEQSSDDSNDSVAVLIGYRTSSCPKSDGNNGNRRSGGGPAKQPPLITDESKSDYVENKGSKLKSSNSGGSSSSNNNPGEKLDFKENPAMNFAMQSYLHFQQFPESSNKPGVDTAAQSLIKDFQPQDMDSWSGADQSLFRAIHKVFFHNYCLIAKSLATKTCQQVFYFAQKEAADMMTDGDSQKDVTPPPKKTKKKNRLWSLHCKKIHMRKDPTSNSSVSNFTPCDHPGQPCDSSCSCIQAHNFCEKFCLCNSDCQNRFPGCRCKAQCNTKQCPCYLAVRECDPDLCQMCGADQYDKSKINCKNVSCQRGLYKHLLLAPSDVAGWGIFLKDSAQKNEFISEYCGEVITQDEADRRGKVYDKYMCSFLFNLNNEFVVDATRKGNKIRFANHSVNPNCYAKVMMVNGDHRIGIFAKRAINPGEELFFDYRYGPTEQLKFVGIERESEFL</sequence>
<feature type="compositionally biased region" description="Basic and acidic residues" evidence="12">
    <location>
        <begin position="563"/>
        <end position="574"/>
    </location>
</feature>
<dbReference type="Pfam" id="PF18264">
    <property type="entry name" value="preSET_CXC"/>
    <property type="match status" value="1"/>
</dbReference>
<dbReference type="SUPFAM" id="SSF82199">
    <property type="entry name" value="SET domain"/>
    <property type="match status" value="1"/>
</dbReference>
<evidence type="ECO:0000313" key="15">
    <source>
        <dbReference type="EMBL" id="ODN05360.1"/>
    </source>
</evidence>
<feature type="region of interest" description="Disordered" evidence="12">
    <location>
        <begin position="304"/>
        <end position="326"/>
    </location>
</feature>
<keyword evidence="8" id="KW-0805">Transcription regulation</keyword>
<comment type="caution">
    <text evidence="15">The sequence shown here is derived from an EMBL/GenBank/DDBJ whole genome shotgun (WGS) entry which is preliminary data.</text>
</comment>
<feature type="compositionally biased region" description="Low complexity" evidence="12">
    <location>
        <begin position="577"/>
        <end position="591"/>
    </location>
</feature>
<evidence type="ECO:0000313" key="16">
    <source>
        <dbReference type="Proteomes" id="UP000094527"/>
    </source>
</evidence>
<dbReference type="Gene3D" id="2.170.270.10">
    <property type="entry name" value="SET domain"/>
    <property type="match status" value="1"/>
</dbReference>
<dbReference type="InterPro" id="IPR041355">
    <property type="entry name" value="Pre-SET_CXC"/>
</dbReference>
<reference evidence="15 16" key="1">
    <citation type="journal article" date="2016" name="Genome Biol. Evol.">
        <title>Gene Family Evolution Reflects Adaptation to Soil Environmental Stressors in the Genome of the Collembolan Orchesella cincta.</title>
        <authorList>
            <person name="Faddeeva-Vakhrusheva A."/>
            <person name="Derks M.F."/>
            <person name="Anvar S.Y."/>
            <person name="Agamennone V."/>
            <person name="Suring W."/>
            <person name="Smit S."/>
            <person name="van Straalen N.M."/>
            <person name="Roelofs D."/>
        </authorList>
    </citation>
    <scope>NUCLEOTIDE SEQUENCE [LARGE SCALE GENOMIC DNA]</scope>
    <source>
        <tissue evidence="15">Mixed pool</tissue>
    </source>
</reference>
<evidence type="ECO:0000256" key="4">
    <source>
        <dbReference type="ARBA" id="ARBA00022603"/>
    </source>
</evidence>
<evidence type="ECO:0000256" key="1">
    <source>
        <dbReference type="ARBA" id="ARBA00004123"/>
    </source>
</evidence>
<dbReference type="InterPro" id="IPR048358">
    <property type="entry name" value="EZH1/2_MCSS"/>
</dbReference>
<gene>
    <name evidence="15" type="ORF">Ocin01_01338</name>
</gene>
<dbReference type="OMA" id="HMVGASC"/>
<dbReference type="InterPro" id="IPR001214">
    <property type="entry name" value="SET_dom"/>
</dbReference>
<evidence type="ECO:0000256" key="3">
    <source>
        <dbReference type="ARBA" id="ARBA00022491"/>
    </source>
</evidence>
<feature type="domain" description="SET" evidence="13">
    <location>
        <begin position="827"/>
        <end position="942"/>
    </location>
</feature>
<keyword evidence="5 15" id="KW-0808">Transferase</keyword>
<dbReference type="PROSITE" id="PS51633">
    <property type="entry name" value="CXC"/>
    <property type="match status" value="1"/>
</dbReference>
<dbReference type="InterPro" id="IPR046341">
    <property type="entry name" value="SET_dom_sf"/>
</dbReference>
<keyword evidence="4 15" id="KW-0489">Methyltransferase</keyword>
<feature type="compositionally biased region" description="Basic and acidic residues" evidence="12">
    <location>
        <begin position="36"/>
        <end position="49"/>
    </location>
</feature>
<feature type="domain" description="CXC" evidence="14">
    <location>
        <begin position="718"/>
        <end position="820"/>
    </location>
</feature>
<keyword evidence="3" id="KW-0678">Repressor</keyword>
<name>A0A1D2NJB9_ORCCI</name>
<dbReference type="GO" id="GO:0035098">
    <property type="term" value="C:ESC/E(Z) complex"/>
    <property type="evidence" value="ECO:0007669"/>
    <property type="project" value="TreeGrafter"/>
</dbReference>
<dbReference type="Pfam" id="PF00856">
    <property type="entry name" value="SET"/>
    <property type="match status" value="1"/>
</dbReference>
<dbReference type="FunFam" id="2.170.270.10:FF:000001">
    <property type="entry name" value="Putative histone-lysine N-methyltransferase EZH2"/>
    <property type="match status" value="1"/>
</dbReference>
<feature type="compositionally biased region" description="Polar residues" evidence="12">
    <location>
        <begin position="509"/>
        <end position="518"/>
    </location>
</feature>
<dbReference type="Pfam" id="PF18118">
    <property type="entry name" value="PRC2_HTH_1"/>
    <property type="match status" value="1"/>
</dbReference>
<comment type="subcellular location">
    <subcellularLocation>
        <location evidence="1">Nucleus</location>
    </subcellularLocation>
</comment>
<organism evidence="15 16">
    <name type="scientific">Orchesella cincta</name>
    <name type="common">Springtail</name>
    <name type="synonym">Podura cincta</name>
    <dbReference type="NCBI Taxonomy" id="48709"/>
    <lineage>
        <taxon>Eukaryota</taxon>
        <taxon>Metazoa</taxon>
        <taxon>Ecdysozoa</taxon>
        <taxon>Arthropoda</taxon>
        <taxon>Hexapoda</taxon>
        <taxon>Collembola</taxon>
        <taxon>Entomobryomorpha</taxon>
        <taxon>Entomobryoidea</taxon>
        <taxon>Orchesellidae</taxon>
        <taxon>Orchesellinae</taxon>
        <taxon>Orchesella</taxon>
    </lineage>
</organism>
<evidence type="ECO:0000256" key="6">
    <source>
        <dbReference type="ARBA" id="ARBA00022691"/>
    </source>
</evidence>
<evidence type="ECO:0000256" key="5">
    <source>
        <dbReference type="ARBA" id="ARBA00022679"/>
    </source>
</evidence>
<dbReference type="STRING" id="48709.A0A1D2NJB9"/>
<keyword evidence="9" id="KW-0804">Transcription</keyword>
<dbReference type="GO" id="GO:0032259">
    <property type="term" value="P:methylation"/>
    <property type="evidence" value="ECO:0007669"/>
    <property type="project" value="UniProtKB-KW"/>
</dbReference>
<dbReference type="EC" id="2.1.1.356" evidence="2"/>